<keyword evidence="6" id="KW-0963">Cytoplasm</keyword>
<dbReference type="Proteomes" id="UP000728032">
    <property type="component" value="Unassembled WGS sequence"/>
</dbReference>
<evidence type="ECO:0000313" key="12">
    <source>
        <dbReference type="Proteomes" id="UP000728032"/>
    </source>
</evidence>
<evidence type="ECO:0000256" key="7">
    <source>
        <dbReference type="ARBA" id="ARBA00022618"/>
    </source>
</evidence>
<comment type="subcellular location">
    <subcellularLocation>
        <location evidence="1">Chromosome</location>
    </subcellularLocation>
    <subcellularLocation>
        <location evidence="2">Cytoplasm</location>
    </subcellularLocation>
</comment>
<dbReference type="EMBL" id="OC933080">
    <property type="protein sequence ID" value="CAD7659742.1"/>
    <property type="molecule type" value="Genomic_DNA"/>
</dbReference>
<evidence type="ECO:0000256" key="3">
    <source>
        <dbReference type="ARBA" id="ARBA00009471"/>
    </source>
</evidence>
<keyword evidence="12" id="KW-1185">Reference proteome</keyword>
<evidence type="ECO:0000256" key="1">
    <source>
        <dbReference type="ARBA" id="ARBA00004286"/>
    </source>
</evidence>
<dbReference type="GO" id="GO:0000796">
    <property type="term" value="C:condensin complex"/>
    <property type="evidence" value="ECO:0007669"/>
    <property type="project" value="InterPro"/>
</dbReference>
<evidence type="ECO:0000313" key="11">
    <source>
        <dbReference type="EMBL" id="CAD7659742.1"/>
    </source>
</evidence>
<evidence type="ECO:0000256" key="4">
    <source>
        <dbReference type="ARBA" id="ARBA00016065"/>
    </source>
</evidence>
<protein>
    <recommendedName>
        <fullName evidence="4">Condensin complex subunit 2</fullName>
    </recommendedName>
</protein>
<keyword evidence="9" id="KW-0226">DNA condensation</keyword>
<keyword evidence="10" id="KW-0131">Cell cycle</keyword>
<evidence type="ECO:0000256" key="5">
    <source>
        <dbReference type="ARBA" id="ARBA00022454"/>
    </source>
</evidence>
<sequence>MNTVPNTQPDLNFTNLYKTLPQKITPVMSQNLSAPIAFVTLLHLCNERNLKLVGTDDLSNFRIELDVHDIHE</sequence>
<dbReference type="InterPro" id="IPR022816">
    <property type="entry name" value="Condensin_barren_su2"/>
</dbReference>
<dbReference type="OrthoDB" id="6512194at2759"/>
<evidence type="ECO:0000256" key="6">
    <source>
        <dbReference type="ARBA" id="ARBA00022490"/>
    </source>
</evidence>
<evidence type="ECO:0000256" key="9">
    <source>
        <dbReference type="ARBA" id="ARBA00023067"/>
    </source>
</evidence>
<dbReference type="GO" id="GO:0007076">
    <property type="term" value="P:mitotic chromosome condensation"/>
    <property type="evidence" value="ECO:0007669"/>
    <property type="project" value="InterPro"/>
</dbReference>
<dbReference type="GO" id="GO:0051301">
    <property type="term" value="P:cell division"/>
    <property type="evidence" value="ECO:0007669"/>
    <property type="project" value="UniProtKB-KW"/>
</dbReference>
<keyword evidence="7" id="KW-0132">Cell division</keyword>
<evidence type="ECO:0000256" key="10">
    <source>
        <dbReference type="ARBA" id="ARBA00023306"/>
    </source>
</evidence>
<dbReference type="AlphaFoldDB" id="A0A7R9MH05"/>
<proteinExistence type="inferred from homology"/>
<accession>A0A7R9MH05</accession>
<dbReference type="Pfam" id="PF05786">
    <property type="entry name" value="Cnd2"/>
    <property type="match status" value="1"/>
</dbReference>
<dbReference type="GO" id="GO:0005737">
    <property type="term" value="C:cytoplasm"/>
    <property type="evidence" value="ECO:0007669"/>
    <property type="project" value="UniProtKB-SubCell"/>
</dbReference>
<evidence type="ECO:0000256" key="8">
    <source>
        <dbReference type="ARBA" id="ARBA00022776"/>
    </source>
</evidence>
<evidence type="ECO:0000256" key="2">
    <source>
        <dbReference type="ARBA" id="ARBA00004496"/>
    </source>
</evidence>
<gene>
    <name evidence="11" type="ORF">ONB1V03_LOCUS16337</name>
</gene>
<organism evidence="11">
    <name type="scientific">Oppiella nova</name>
    <dbReference type="NCBI Taxonomy" id="334625"/>
    <lineage>
        <taxon>Eukaryota</taxon>
        <taxon>Metazoa</taxon>
        <taxon>Ecdysozoa</taxon>
        <taxon>Arthropoda</taxon>
        <taxon>Chelicerata</taxon>
        <taxon>Arachnida</taxon>
        <taxon>Acari</taxon>
        <taxon>Acariformes</taxon>
        <taxon>Sarcoptiformes</taxon>
        <taxon>Oribatida</taxon>
        <taxon>Brachypylina</taxon>
        <taxon>Oppioidea</taxon>
        <taxon>Oppiidae</taxon>
        <taxon>Oppiella</taxon>
    </lineage>
</organism>
<keyword evidence="5" id="KW-0158">Chromosome</keyword>
<comment type="similarity">
    <text evidence="3">Belongs to the CND2 (condensin subunit 2) family.</text>
</comment>
<name>A0A7R9MH05_9ACAR</name>
<dbReference type="PANTHER" id="PTHR13108">
    <property type="entry name" value="CONDENSIN COMPLEX SUBUNIT 2"/>
    <property type="match status" value="1"/>
</dbReference>
<reference evidence="11" key="1">
    <citation type="submission" date="2020-11" db="EMBL/GenBank/DDBJ databases">
        <authorList>
            <person name="Tran Van P."/>
        </authorList>
    </citation>
    <scope>NUCLEOTIDE SEQUENCE</scope>
</reference>
<dbReference type="PANTHER" id="PTHR13108:SF9">
    <property type="entry name" value="CONDENSIN COMPLEX SUBUNIT 2"/>
    <property type="match status" value="1"/>
</dbReference>
<keyword evidence="8" id="KW-0498">Mitosis</keyword>
<dbReference type="GO" id="GO:0003682">
    <property type="term" value="F:chromatin binding"/>
    <property type="evidence" value="ECO:0007669"/>
    <property type="project" value="TreeGrafter"/>
</dbReference>
<dbReference type="EMBL" id="CAJPVJ010018255">
    <property type="protein sequence ID" value="CAG2176904.1"/>
    <property type="molecule type" value="Genomic_DNA"/>
</dbReference>